<sequence length="134" mass="14531">MTLIEGNRSRFLALCGRADYLFLNMEEAEYLFEKKDVYAIADTAQAKCLCTFITNETEAYCISEGRVLKVNSPLVVVADAIGAGDTFAGAALGIQYLTGNPKAALSVGTYVASAQVCGSLSRFLYENIRDIEVH</sequence>
<gene>
    <name evidence="2" type="ORF">NKI33_32285</name>
</gene>
<evidence type="ECO:0000313" key="3">
    <source>
        <dbReference type="Proteomes" id="UP001464387"/>
    </source>
</evidence>
<dbReference type="RefSeq" id="WP_287271818.1">
    <property type="nucleotide sequence ID" value="NZ_JAMYMY010000028.1"/>
</dbReference>
<dbReference type="InterPro" id="IPR011611">
    <property type="entry name" value="PfkB_dom"/>
</dbReference>
<keyword evidence="2" id="KW-0808">Transferase</keyword>
<accession>A0ABV1YR07</accession>
<keyword evidence="3" id="KW-1185">Reference proteome</keyword>
<feature type="domain" description="Carbohydrate kinase PfkB" evidence="1">
    <location>
        <begin position="9"/>
        <end position="118"/>
    </location>
</feature>
<dbReference type="Proteomes" id="UP001464387">
    <property type="component" value="Unassembled WGS sequence"/>
</dbReference>
<comment type="caution">
    <text evidence="2">The sequence shown here is derived from an EMBL/GenBank/DDBJ whole genome shotgun (WGS) entry which is preliminary data.</text>
</comment>
<proteinExistence type="predicted"/>
<evidence type="ECO:0000259" key="1">
    <source>
        <dbReference type="Pfam" id="PF00294"/>
    </source>
</evidence>
<organism evidence="2 3">
    <name type="scientific">Mesorhizobium opportunistum</name>
    <dbReference type="NCBI Taxonomy" id="593909"/>
    <lineage>
        <taxon>Bacteria</taxon>
        <taxon>Pseudomonadati</taxon>
        <taxon>Pseudomonadota</taxon>
        <taxon>Alphaproteobacteria</taxon>
        <taxon>Hyphomicrobiales</taxon>
        <taxon>Phyllobacteriaceae</taxon>
        <taxon>Mesorhizobium</taxon>
    </lineage>
</organism>
<dbReference type="GO" id="GO:0016301">
    <property type="term" value="F:kinase activity"/>
    <property type="evidence" value="ECO:0007669"/>
    <property type="project" value="UniProtKB-KW"/>
</dbReference>
<dbReference type="Gene3D" id="3.40.1190.20">
    <property type="match status" value="1"/>
</dbReference>
<dbReference type="EMBL" id="JAMYPJ010000086">
    <property type="protein sequence ID" value="MER8937612.1"/>
    <property type="molecule type" value="Genomic_DNA"/>
</dbReference>
<dbReference type="SUPFAM" id="SSF53613">
    <property type="entry name" value="Ribokinase-like"/>
    <property type="match status" value="1"/>
</dbReference>
<evidence type="ECO:0000313" key="2">
    <source>
        <dbReference type="EMBL" id="MER8937612.1"/>
    </source>
</evidence>
<dbReference type="Pfam" id="PF00294">
    <property type="entry name" value="PfkB"/>
    <property type="match status" value="1"/>
</dbReference>
<keyword evidence="2" id="KW-0418">Kinase</keyword>
<reference evidence="2 3" key="1">
    <citation type="journal article" date="2024" name="Proc. Natl. Acad. Sci. U.S.A.">
        <title>The evolutionary genomics of adaptation to stress in wild rhizobium bacteria.</title>
        <authorList>
            <person name="Kehlet-Delgado H."/>
            <person name="Montoya A.P."/>
            <person name="Jensen K.T."/>
            <person name="Wendlandt C.E."/>
            <person name="Dexheimer C."/>
            <person name="Roberts M."/>
            <person name="Torres Martinez L."/>
            <person name="Friesen M.L."/>
            <person name="Griffitts J.S."/>
            <person name="Porter S.S."/>
        </authorList>
    </citation>
    <scope>NUCLEOTIDE SEQUENCE [LARGE SCALE GENOMIC DNA]</scope>
    <source>
        <strain evidence="2 3">M0729</strain>
    </source>
</reference>
<dbReference type="InterPro" id="IPR029056">
    <property type="entry name" value="Ribokinase-like"/>
</dbReference>
<protein>
    <submittedName>
        <fullName evidence="2">PfkB family carbohydrate kinase</fullName>
    </submittedName>
</protein>
<name>A0ABV1YR07_9HYPH</name>